<dbReference type="SUPFAM" id="SSF103370">
    <property type="entry name" value="NinB"/>
    <property type="match status" value="1"/>
</dbReference>
<dbReference type="AlphaFoldDB" id="A0A2S0PEG1"/>
<name>A0A2S0PEG1_9NEIS</name>
<dbReference type="Pfam" id="PF05772">
    <property type="entry name" value="NinB"/>
    <property type="match status" value="1"/>
</dbReference>
<dbReference type="OrthoDB" id="7018195at2"/>
<organism evidence="1 2">
    <name type="scientific">Microvirgula aerodenitrificans</name>
    <dbReference type="NCBI Taxonomy" id="57480"/>
    <lineage>
        <taxon>Bacteria</taxon>
        <taxon>Pseudomonadati</taxon>
        <taxon>Pseudomonadota</taxon>
        <taxon>Betaproteobacteria</taxon>
        <taxon>Neisseriales</taxon>
        <taxon>Aquaspirillaceae</taxon>
        <taxon>Microvirgula</taxon>
    </lineage>
</organism>
<sequence length="148" mass="16845">MTQLLTEPLEQTVTPRDDVRGAFVRFWEKAKDLVDSGTPFELSLKPKRNTRSLQANACMWAHLADISRQVDWYGHRLAAEEWKEVLSASLRVQRVVPGVDAGSFVVLGARTSRMSIQEMGEMIELIQAFGVERGVRFTAPAWQQEWAR</sequence>
<reference evidence="1 2" key="1">
    <citation type="submission" date="2018-04" db="EMBL/GenBank/DDBJ databases">
        <title>Denitrifier Microvirgula.</title>
        <authorList>
            <person name="Anderson E."/>
            <person name="Jang J."/>
            <person name="Ishii S."/>
        </authorList>
    </citation>
    <scope>NUCLEOTIDE SEQUENCE [LARGE SCALE GENOMIC DNA]</scope>
    <source>
        <strain evidence="1 2">BE2.4</strain>
    </source>
</reference>
<protein>
    <recommendedName>
        <fullName evidence="3">Recombination protein NinB</fullName>
    </recommendedName>
</protein>
<proteinExistence type="predicted"/>
<keyword evidence="2" id="KW-1185">Reference proteome</keyword>
<dbReference type="EMBL" id="CP028519">
    <property type="protein sequence ID" value="AVY95769.1"/>
    <property type="molecule type" value="Genomic_DNA"/>
</dbReference>
<dbReference type="InterPro" id="IPR008711">
    <property type="entry name" value="Recombinase_NinB"/>
</dbReference>
<evidence type="ECO:0008006" key="3">
    <source>
        <dbReference type="Google" id="ProtNLM"/>
    </source>
</evidence>
<gene>
    <name evidence="1" type="ORF">DAI18_18255</name>
</gene>
<dbReference type="InterPro" id="IPR036619">
    <property type="entry name" value="NinB_sf"/>
</dbReference>
<dbReference type="KEGG" id="maer:DAI18_18255"/>
<dbReference type="RefSeq" id="WP_107890160.1">
    <property type="nucleotide sequence ID" value="NZ_CP028519.1"/>
</dbReference>
<evidence type="ECO:0000313" key="2">
    <source>
        <dbReference type="Proteomes" id="UP000244173"/>
    </source>
</evidence>
<evidence type="ECO:0000313" key="1">
    <source>
        <dbReference type="EMBL" id="AVY95769.1"/>
    </source>
</evidence>
<dbReference type="Proteomes" id="UP000244173">
    <property type="component" value="Chromosome"/>
</dbReference>
<dbReference type="Gene3D" id="1.10.3790.10">
    <property type="entry name" value="NinB"/>
    <property type="match status" value="1"/>
</dbReference>
<accession>A0A2S0PEG1</accession>